<comment type="caution">
    <text evidence="1">The sequence shown here is derived from an EMBL/GenBank/DDBJ whole genome shotgun (WGS) entry which is preliminary data.</text>
</comment>
<accession>A0A8I0WR18</accession>
<name>A0A8I0WR18_9GAMM</name>
<dbReference type="Proteomes" id="UP000612266">
    <property type="component" value="Unassembled WGS sequence"/>
</dbReference>
<proteinExistence type="predicted"/>
<organism evidence="1 2">
    <name type="scientific">Proteus terrae subsp. cibarius</name>
    <dbReference type="NCBI Taxonomy" id="626774"/>
    <lineage>
        <taxon>Bacteria</taxon>
        <taxon>Pseudomonadati</taxon>
        <taxon>Pseudomonadota</taxon>
        <taxon>Gammaproteobacteria</taxon>
        <taxon>Enterobacterales</taxon>
        <taxon>Morganellaceae</taxon>
        <taxon>Proteus</taxon>
    </lineage>
</organism>
<gene>
    <name evidence="1" type="ORF">I4901_07385</name>
</gene>
<protein>
    <recommendedName>
        <fullName evidence="3">Immunity protein</fullName>
    </recommendedName>
</protein>
<reference evidence="1" key="1">
    <citation type="submission" date="2020-11" db="EMBL/GenBank/DDBJ databases">
        <title>Enhanced detection system for hospital associated transmission using whole genome sequencing surveillance.</title>
        <authorList>
            <person name="Harrison L.H."/>
            <person name="Van Tyne D."/>
            <person name="Marsh J.W."/>
            <person name="Griffith M.P."/>
            <person name="Snyder D.J."/>
            <person name="Cooper V.S."/>
            <person name="Mustapha M."/>
        </authorList>
    </citation>
    <scope>NUCLEOTIDE SEQUENCE</scope>
    <source>
        <strain evidence="1">PR00070</strain>
    </source>
</reference>
<dbReference type="AlphaFoldDB" id="A0A8I0WR18"/>
<evidence type="ECO:0000313" key="2">
    <source>
        <dbReference type="Proteomes" id="UP000612266"/>
    </source>
</evidence>
<dbReference type="EMBL" id="JADSJR010000007">
    <property type="protein sequence ID" value="MBG2914185.1"/>
    <property type="molecule type" value="Genomic_DNA"/>
</dbReference>
<evidence type="ECO:0008006" key="3">
    <source>
        <dbReference type="Google" id="ProtNLM"/>
    </source>
</evidence>
<sequence length="128" mass="15084">MKDKMKEIENQIELYYLAKNKIESIRQQIAEEKCPLKIGDIIKYKKKDKIYSGKVDKIFFVVKKMEFLGPLKSNEVGWGVNVNRILKTTGKLSGISHGVNQFQHFIKDGIWQEEDLTYDERFERLLDI</sequence>
<dbReference type="RefSeq" id="WP_196563682.1">
    <property type="nucleotide sequence ID" value="NZ_JADSJR010000007.1"/>
</dbReference>
<evidence type="ECO:0000313" key="1">
    <source>
        <dbReference type="EMBL" id="MBG2914185.1"/>
    </source>
</evidence>